<feature type="region of interest" description="Disordered" evidence="7">
    <location>
        <begin position="1"/>
        <end position="36"/>
    </location>
</feature>
<feature type="region of interest" description="Disordered" evidence="7">
    <location>
        <begin position="1518"/>
        <end position="1548"/>
    </location>
</feature>
<feature type="region of interest" description="Disordered" evidence="7">
    <location>
        <begin position="766"/>
        <end position="893"/>
    </location>
</feature>
<feature type="region of interest" description="Disordered" evidence="7">
    <location>
        <begin position="954"/>
        <end position="978"/>
    </location>
</feature>
<dbReference type="EMBL" id="ML979142">
    <property type="protein sequence ID" value="KAF1911737.1"/>
    <property type="molecule type" value="Genomic_DNA"/>
</dbReference>
<keyword evidence="6" id="KW-0539">Nucleus</keyword>
<protein>
    <recommendedName>
        <fullName evidence="8">Gem-associated protein 5 TPR domain-containing protein</fullName>
    </recommendedName>
</protein>
<feature type="compositionally biased region" description="Basic and acidic residues" evidence="7">
    <location>
        <begin position="1175"/>
        <end position="1199"/>
    </location>
</feature>
<feature type="compositionally biased region" description="Basic and acidic residues" evidence="7">
    <location>
        <begin position="999"/>
        <end position="1009"/>
    </location>
</feature>
<dbReference type="SUPFAM" id="SSF50978">
    <property type="entry name" value="WD40 repeat-like"/>
    <property type="match status" value="1"/>
</dbReference>
<dbReference type="GO" id="GO:0003723">
    <property type="term" value="F:RNA binding"/>
    <property type="evidence" value="ECO:0007669"/>
    <property type="project" value="UniProtKB-KW"/>
</dbReference>
<feature type="region of interest" description="Disordered" evidence="7">
    <location>
        <begin position="1078"/>
        <end position="1235"/>
    </location>
</feature>
<feature type="domain" description="Gem-associated protein 5 TPR" evidence="8">
    <location>
        <begin position="556"/>
        <end position="711"/>
    </location>
</feature>
<feature type="compositionally biased region" description="Low complexity" evidence="7">
    <location>
        <begin position="427"/>
        <end position="437"/>
    </location>
</feature>
<feature type="compositionally biased region" description="Polar residues" evidence="7">
    <location>
        <begin position="1599"/>
        <end position="1611"/>
    </location>
</feature>
<reference evidence="9" key="1">
    <citation type="journal article" date="2020" name="Stud. Mycol.">
        <title>101 Dothideomycetes genomes: a test case for predicting lifestyles and emergence of pathogens.</title>
        <authorList>
            <person name="Haridas S."/>
            <person name="Albert R."/>
            <person name="Binder M."/>
            <person name="Bloem J."/>
            <person name="Labutti K."/>
            <person name="Salamov A."/>
            <person name="Andreopoulos B."/>
            <person name="Baker S."/>
            <person name="Barry K."/>
            <person name="Bills G."/>
            <person name="Bluhm B."/>
            <person name="Cannon C."/>
            <person name="Castanera R."/>
            <person name="Culley D."/>
            <person name="Daum C."/>
            <person name="Ezra D."/>
            <person name="Gonzalez J."/>
            <person name="Henrissat B."/>
            <person name="Kuo A."/>
            <person name="Liang C."/>
            <person name="Lipzen A."/>
            <person name="Lutzoni F."/>
            <person name="Magnuson J."/>
            <person name="Mondo S."/>
            <person name="Nolan M."/>
            <person name="Ohm R."/>
            <person name="Pangilinan J."/>
            <person name="Park H.-J."/>
            <person name="Ramirez L."/>
            <person name="Alfaro M."/>
            <person name="Sun H."/>
            <person name="Tritt A."/>
            <person name="Yoshinaga Y."/>
            <person name="Zwiers L.-H."/>
            <person name="Turgeon B."/>
            <person name="Goodwin S."/>
            <person name="Spatafora J."/>
            <person name="Crous P."/>
            <person name="Grigoriev I."/>
        </authorList>
    </citation>
    <scope>NUCLEOTIDE SEQUENCE</scope>
    <source>
        <strain evidence="9">HMLAC05119</strain>
    </source>
</reference>
<dbReference type="GO" id="GO:0045944">
    <property type="term" value="P:positive regulation of transcription by RNA polymerase II"/>
    <property type="evidence" value="ECO:0007669"/>
    <property type="project" value="TreeGrafter"/>
</dbReference>
<dbReference type="OrthoDB" id="7326421at2759"/>
<dbReference type="PANTHER" id="PTHR15528">
    <property type="entry name" value="PEROXISOME PROLIFERATOR ACTIVATED RECEPTOR GAMMA COACTIVATOR 1 PGC-1 -RELATED"/>
    <property type="match status" value="1"/>
</dbReference>
<dbReference type="InterPro" id="IPR015943">
    <property type="entry name" value="WD40/YVTN_repeat-like_dom_sf"/>
</dbReference>
<feature type="region of interest" description="Disordered" evidence="7">
    <location>
        <begin position="1301"/>
        <end position="1446"/>
    </location>
</feature>
<feature type="compositionally biased region" description="Low complexity" evidence="7">
    <location>
        <begin position="1078"/>
        <end position="1087"/>
    </location>
</feature>
<feature type="compositionally biased region" description="Low complexity" evidence="7">
    <location>
        <begin position="480"/>
        <end position="490"/>
    </location>
</feature>
<evidence type="ECO:0000256" key="6">
    <source>
        <dbReference type="ARBA" id="ARBA00023242"/>
    </source>
</evidence>
<keyword evidence="2" id="KW-0597">Phosphoprotein</keyword>
<evidence type="ECO:0000256" key="3">
    <source>
        <dbReference type="ARBA" id="ARBA00022884"/>
    </source>
</evidence>
<feature type="compositionally biased region" description="Basic residues" evidence="7">
    <location>
        <begin position="1088"/>
        <end position="1097"/>
    </location>
</feature>
<evidence type="ECO:0000256" key="1">
    <source>
        <dbReference type="ARBA" id="ARBA00004123"/>
    </source>
</evidence>
<feature type="compositionally biased region" description="Polar residues" evidence="7">
    <location>
        <begin position="1425"/>
        <end position="1444"/>
    </location>
</feature>
<feature type="compositionally biased region" description="Low complexity" evidence="7">
    <location>
        <begin position="452"/>
        <end position="462"/>
    </location>
</feature>
<sequence>MSTGPSRQRSNSTKGSSIRSEVKIKPPTPSATPGTDEFAFDPISATASFLLVAQRNEILCLHHDTLAVERRFTRHREDISWIHADTVSDRGGGRLVVSYDAGSTAIVWDLLTGDEVARFASYEQIRVAAWMRNGNVAFGNAQGNIILFEPQTSEHLSARTIFDPITALAPAADCRTFAIGYLNGSILIATLQPSFTILHTLTTPRTPSPIAGLAWHGSSSKQKSEMLAAQTSDGDLRVWSVPKVPHSGEVPCVIRVLNQKDQREPGPAWFAWSKNGRIVQYTEGQTCAWDVRTKRVSYEAVPTIQDIAAICNYGPTATLFTVGRNFSIQQYDMNPSNGAATMVANAQHAPANTPPSPPNSLDEQQKRLREIDEPVTARPLKTAPQLLADSESDGEGNVMSPLEKIAQEMDQLEEERRDRLGPLSPVSSRGSQSSRSSGGSGRAPRYRYDKPSWGSRSSKSSGGASGTVFSSGTSSHIGTSRESISIRSVSSAASSRYGNSALRKEVLRSPDEAKKTQNMDLFPFTKARLTDVPFRPTELGPDRSPDDLRLNMLKVVFGWDNDIDELIRDELARHQAESAAAVLLSKWLGDIGADLMASMVGSESMTSTDWMLLALSNMGQGSQKKVGEAFVQRLLEKGDIHPAVAIFLGLGEHNDAIEVYVSRKYYMEAILLTCLLFPTDWQRQSFLVRKWGEDSVSHGKAELAVRCFSCMGLETTEPWFSPRAQDAVFSAQKQALLGSQLSPPLSPPSVGSSRVAARMASLKLVTDFTRGPQPQQIRRHEDEERTPMNPGVTPIAESALSPSGAAQPWRTARDPSREPSSARTATPGAYRRKRLPSRSDAGRSTTNNEVLASLVIPDRGQRSESSHPRTAVDNAGREAETLPFSTRRATTAGETHELVLSAATYAPSKGPDHLPSPAIGVFENLTQKRSESRGGSRSRKPQDLHLDMHEFIVEQGPDTNTSQRLSPPLTGASMKSAKVRSIDQYISSLEEANNYPKPRTVDAVEERPASRTARAHSRPRDDSQSRGRSGVRYIRPAKRSPSSPVPMSPEDAGIYAASNTETYDDERFYKMSVASPIATESVASTRTARSRARHGASKTRSTSKAARRAESPEGPIPGRSRVASRASSRRPAEDRGRSANRGNTSPASPQSMHREEDTNVDHEPVRARNRSTSRRPREIATSTRREYSLDRHTARDRSVSRKPPLLRESSRTRANMRDASPDSMTSGRSGVSRLRPTTMSRRELAAKELADRRLSLARRPSAPVIPDPGELAFRSLQHGRSNTDDMLNTLSMYCDPIQRSQTADPEMTKKYSPSPRMTGATSTTSVPIGLPANPRAMRHPRYMTADPNEGDIPAVPSIPDNLQQRPAPQEDTHDHLGPLLPATTFGQPIMPPSRAASAPPQDLYPAQGSLRSSPTYPFAGRRPSLGSQRGHQRQNTLPEVSPATNYKRISPPPVTASIAETIQNSDVVVIDVDEISTPPVLSQLQHLATPPPPPPPPLNLGGPKNIGMINIAIDKNTSEKPSEVSPTGVPMTTSPQAHRRGRGSVSDNLGMTFKRVTDRMRSTSRSRAKSPPIMRAADIAPYESVPEFSFPLGANRRSPSIDGNNQDNYLNQIPPPPPPHPQPMEQVIPPMEGQTFYKHPKEIRANMPPATLQPGVYVPDNTPMI</sequence>
<accession>A0A6A5QBS0</accession>
<evidence type="ECO:0000313" key="10">
    <source>
        <dbReference type="Proteomes" id="UP000800096"/>
    </source>
</evidence>
<evidence type="ECO:0000256" key="5">
    <source>
        <dbReference type="ARBA" id="ARBA00023163"/>
    </source>
</evidence>
<gene>
    <name evidence="9" type="ORF">BDU57DRAFT_85255</name>
</gene>
<dbReference type="GO" id="GO:0003712">
    <property type="term" value="F:transcription coregulator activity"/>
    <property type="evidence" value="ECO:0007669"/>
    <property type="project" value="InterPro"/>
</dbReference>
<dbReference type="InterPro" id="IPR034605">
    <property type="entry name" value="PGC-1"/>
</dbReference>
<dbReference type="InterPro" id="IPR036322">
    <property type="entry name" value="WD40_repeat_dom_sf"/>
</dbReference>
<feature type="compositionally biased region" description="Polar residues" evidence="7">
    <location>
        <begin position="1"/>
        <end position="19"/>
    </location>
</feature>
<dbReference type="Gene3D" id="2.130.10.10">
    <property type="entry name" value="YVTN repeat-like/Quinoprotein amine dehydrogenase"/>
    <property type="match status" value="1"/>
</dbReference>
<dbReference type="GO" id="GO:0005634">
    <property type="term" value="C:nucleus"/>
    <property type="evidence" value="ECO:0007669"/>
    <property type="project" value="UniProtKB-SubCell"/>
</dbReference>
<keyword evidence="3" id="KW-0694">RNA-binding</keyword>
<proteinExistence type="predicted"/>
<name>A0A6A5QBS0_AMPQU</name>
<feature type="compositionally biased region" description="Polar residues" evidence="7">
    <location>
        <begin position="467"/>
        <end position="478"/>
    </location>
</feature>
<feature type="compositionally biased region" description="Polar residues" evidence="7">
    <location>
        <begin position="883"/>
        <end position="893"/>
    </location>
</feature>
<feature type="compositionally biased region" description="Basic and acidic residues" evidence="7">
    <location>
        <begin position="1208"/>
        <end position="1220"/>
    </location>
</feature>
<keyword evidence="10" id="KW-1185">Reference proteome</keyword>
<organism evidence="9 10">
    <name type="scientific">Ampelomyces quisqualis</name>
    <name type="common">Powdery mildew agent</name>
    <dbReference type="NCBI Taxonomy" id="50730"/>
    <lineage>
        <taxon>Eukaryota</taxon>
        <taxon>Fungi</taxon>
        <taxon>Dikarya</taxon>
        <taxon>Ascomycota</taxon>
        <taxon>Pezizomycotina</taxon>
        <taxon>Dothideomycetes</taxon>
        <taxon>Pleosporomycetidae</taxon>
        <taxon>Pleosporales</taxon>
        <taxon>Pleosporineae</taxon>
        <taxon>Phaeosphaeriaceae</taxon>
        <taxon>Ampelomyces</taxon>
    </lineage>
</organism>
<dbReference type="InterPro" id="IPR056421">
    <property type="entry name" value="TPR_GEMI5"/>
</dbReference>
<feature type="region of interest" description="Disordered" evidence="7">
    <location>
        <begin position="990"/>
        <end position="1052"/>
    </location>
</feature>
<keyword evidence="4" id="KW-0805">Transcription regulation</keyword>
<dbReference type="Proteomes" id="UP000800096">
    <property type="component" value="Unassembled WGS sequence"/>
</dbReference>
<keyword evidence="5" id="KW-0804">Transcription</keyword>
<evidence type="ECO:0000259" key="8">
    <source>
        <dbReference type="Pfam" id="PF23774"/>
    </source>
</evidence>
<feature type="compositionally biased region" description="Polar residues" evidence="7">
    <location>
        <begin position="1140"/>
        <end position="1151"/>
    </location>
</feature>
<evidence type="ECO:0000313" key="9">
    <source>
        <dbReference type="EMBL" id="KAF1911737.1"/>
    </source>
</evidence>
<dbReference type="PANTHER" id="PTHR15528:SF11">
    <property type="entry name" value="FI18188P1"/>
    <property type="match status" value="1"/>
</dbReference>
<feature type="compositionally biased region" description="Polar residues" evidence="7">
    <location>
        <begin position="1222"/>
        <end position="1235"/>
    </location>
</feature>
<dbReference type="Pfam" id="PF23774">
    <property type="entry name" value="TPR_GEMI5"/>
    <property type="match status" value="1"/>
</dbReference>
<feature type="region of interest" description="Disordered" evidence="7">
    <location>
        <begin position="372"/>
        <end position="490"/>
    </location>
</feature>
<feature type="region of interest" description="Disordered" evidence="7">
    <location>
        <begin position="1599"/>
        <end position="1621"/>
    </location>
</feature>
<evidence type="ECO:0000256" key="4">
    <source>
        <dbReference type="ARBA" id="ARBA00023015"/>
    </source>
</evidence>
<comment type="subcellular location">
    <subcellularLocation>
        <location evidence="1">Nucleus</location>
    </subcellularLocation>
</comment>
<feature type="compositionally biased region" description="Basic and acidic residues" evidence="7">
    <location>
        <begin position="1152"/>
        <end position="1166"/>
    </location>
</feature>
<evidence type="ECO:0000256" key="7">
    <source>
        <dbReference type="SAM" id="MobiDB-lite"/>
    </source>
</evidence>
<evidence type="ECO:0000256" key="2">
    <source>
        <dbReference type="ARBA" id="ARBA00022553"/>
    </source>
</evidence>